<dbReference type="Proteomes" id="UP001603978">
    <property type="component" value="Unassembled WGS sequence"/>
</dbReference>
<gene>
    <name evidence="1" type="ORF">ACFLIM_38975</name>
</gene>
<evidence type="ECO:0008006" key="3">
    <source>
        <dbReference type="Google" id="ProtNLM"/>
    </source>
</evidence>
<organism evidence="1 2">
    <name type="scientific">Nonomuraea marmarensis</name>
    <dbReference type="NCBI Taxonomy" id="3351344"/>
    <lineage>
        <taxon>Bacteria</taxon>
        <taxon>Bacillati</taxon>
        <taxon>Actinomycetota</taxon>
        <taxon>Actinomycetes</taxon>
        <taxon>Streptosporangiales</taxon>
        <taxon>Streptosporangiaceae</taxon>
        <taxon>Nonomuraea</taxon>
    </lineage>
</organism>
<evidence type="ECO:0000313" key="2">
    <source>
        <dbReference type="Proteomes" id="UP001603978"/>
    </source>
</evidence>
<protein>
    <recommendedName>
        <fullName evidence="3">HTH cro/C1-type domain-containing protein</fullName>
    </recommendedName>
</protein>
<dbReference type="EMBL" id="JBICRM010000034">
    <property type="protein sequence ID" value="MFG1709192.1"/>
    <property type="molecule type" value="Genomic_DNA"/>
</dbReference>
<keyword evidence="2" id="KW-1185">Reference proteome</keyword>
<comment type="caution">
    <text evidence="1">The sequence shown here is derived from an EMBL/GenBank/DDBJ whole genome shotgun (WGS) entry which is preliminary data.</text>
</comment>
<sequence length="207" mass="22953">MAVDQARRVTAATKQRKAHSLGIKTRVDATRVRQHLQLLRRTMSVREIAEDSGITGTSIWNILLHGQRTVMPTTEEKILAVTPINGYVLLDSIGSRRRVQALTAMGWTGEEIGRRVAMRRGDTWANITRVMQGRRITASLAHEINVVYADLRELAPPTDLAASRAKARAQRARWAPPAAWESVDIDDPDARPDWSAVPCAFGACPAR</sequence>
<evidence type="ECO:0000313" key="1">
    <source>
        <dbReference type="EMBL" id="MFG1709192.1"/>
    </source>
</evidence>
<proteinExistence type="predicted"/>
<dbReference type="RefSeq" id="WP_393173727.1">
    <property type="nucleotide sequence ID" value="NZ_JBICRM010000034.1"/>
</dbReference>
<name>A0ABW7ASH9_9ACTN</name>
<accession>A0ABW7ASH9</accession>
<reference evidence="1 2" key="1">
    <citation type="submission" date="2024-10" db="EMBL/GenBank/DDBJ databases">
        <authorList>
            <person name="Topkara A.R."/>
            <person name="Saygin H."/>
        </authorList>
    </citation>
    <scope>NUCLEOTIDE SEQUENCE [LARGE SCALE GENOMIC DNA]</scope>
    <source>
        <strain evidence="1 2">M3C6</strain>
    </source>
</reference>